<proteinExistence type="inferred from homology"/>
<keyword evidence="4" id="KW-0788">Thiol protease</keyword>
<dbReference type="PROSITE" id="PS51935">
    <property type="entry name" value="NLPC_P60"/>
    <property type="match status" value="1"/>
</dbReference>
<evidence type="ECO:0000313" key="6">
    <source>
        <dbReference type="EMBL" id="NVM96138.1"/>
    </source>
</evidence>
<dbReference type="EMBL" id="JAAMFM010000025">
    <property type="protein sequence ID" value="NVM96138.1"/>
    <property type="molecule type" value="Genomic_DNA"/>
</dbReference>
<dbReference type="GO" id="GO:0008234">
    <property type="term" value="F:cysteine-type peptidase activity"/>
    <property type="evidence" value="ECO:0007669"/>
    <property type="project" value="UniProtKB-KW"/>
</dbReference>
<evidence type="ECO:0000256" key="2">
    <source>
        <dbReference type="ARBA" id="ARBA00022670"/>
    </source>
</evidence>
<dbReference type="AlphaFoldDB" id="A0A7Y7III7"/>
<keyword evidence="3" id="KW-0378">Hydrolase</keyword>
<comment type="similarity">
    <text evidence="1">Belongs to the peptidase C40 family.</text>
</comment>
<dbReference type="RefSeq" id="WP_246296002.1">
    <property type="nucleotide sequence ID" value="NZ_JAAMFM010000025.1"/>
</dbReference>
<gene>
    <name evidence="6" type="ORF">G6034_14760</name>
</gene>
<protein>
    <submittedName>
        <fullName evidence="6">C40 family peptidase</fullName>
    </submittedName>
</protein>
<dbReference type="GO" id="GO:0006508">
    <property type="term" value="P:proteolysis"/>
    <property type="evidence" value="ECO:0007669"/>
    <property type="project" value="UniProtKB-KW"/>
</dbReference>
<organism evidence="6 7">
    <name type="scientific">Arthrobacter wenxiniae</name>
    <dbReference type="NCBI Taxonomy" id="2713570"/>
    <lineage>
        <taxon>Bacteria</taxon>
        <taxon>Bacillati</taxon>
        <taxon>Actinomycetota</taxon>
        <taxon>Actinomycetes</taxon>
        <taxon>Micrococcales</taxon>
        <taxon>Micrococcaceae</taxon>
        <taxon>Arthrobacter</taxon>
    </lineage>
</organism>
<dbReference type="Proteomes" id="UP000543556">
    <property type="component" value="Unassembled WGS sequence"/>
</dbReference>
<evidence type="ECO:0000256" key="3">
    <source>
        <dbReference type="ARBA" id="ARBA00022801"/>
    </source>
</evidence>
<evidence type="ECO:0000256" key="1">
    <source>
        <dbReference type="ARBA" id="ARBA00007074"/>
    </source>
</evidence>
<dbReference type="SUPFAM" id="SSF54001">
    <property type="entry name" value="Cysteine proteinases"/>
    <property type="match status" value="1"/>
</dbReference>
<evidence type="ECO:0000256" key="4">
    <source>
        <dbReference type="ARBA" id="ARBA00022807"/>
    </source>
</evidence>
<dbReference type="PANTHER" id="PTHR47053:SF1">
    <property type="entry name" value="MUREIN DD-ENDOPEPTIDASE MEPH-RELATED"/>
    <property type="match status" value="1"/>
</dbReference>
<dbReference type="InterPro" id="IPR051202">
    <property type="entry name" value="Peptidase_C40"/>
</dbReference>
<sequence length="375" mass="38914">MAVPALLLAVAKRRALLRLVTSVACFVVPVLVMAMCGGLALAATTSAQGSTTACLTTASTVADTAMPAGTGLSVVKASDPPTVLSAAQVAVARLYIGVGKNMGAPDAALEIALMMSLQESGLRVLANASVPASLGYPHDGVGADHDSLGTAQQRPSAGWGSVAELMDGRYDAEAFYGGRSGPNHGSPPGLLDIPGWESMPKGNAAQAVQGAAFPELYAQWEPEAHAILTALKSSSELQTCPDGTGAKEAVTLPVNLSQLRREIINYAEEGVGGTYVWGGTAFKAWDCSGYVQWVYEQVGIHLPRTEQWAAGRPTSKPLPGDLVVQNPDGPNHWGHVGIYAGNGMMFSALNPAVGTILHPVAWNSGTKYFDLIGHE</sequence>
<name>A0A7Y7III7_9MICC</name>
<keyword evidence="7" id="KW-1185">Reference proteome</keyword>
<dbReference type="InterPro" id="IPR038765">
    <property type="entry name" value="Papain-like_cys_pep_sf"/>
</dbReference>
<accession>A0A7Y7III7</accession>
<keyword evidence="2" id="KW-0645">Protease</keyword>
<evidence type="ECO:0000259" key="5">
    <source>
        <dbReference type="PROSITE" id="PS51935"/>
    </source>
</evidence>
<feature type="domain" description="NlpC/P60" evidence="5">
    <location>
        <begin position="257"/>
        <end position="375"/>
    </location>
</feature>
<comment type="caution">
    <text evidence="6">The sequence shown here is derived from an EMBL/GenBank/DDBJ whole genome shotgun (WGS) entry which is preliminary data.</text>
</comment>
<reference evidence="6 7" key="1">
    <citation type="submission" date="2020-02" db="EMBL/GenBank/DDBJ databases">
        <title>Genome sequence of strain AETb3-4.</title>
        <authorList>
            <person name="Gao J."/>
            <person name="Zhang X."/>
        </authorList>
    </citation>
    <scope>NUCLEOTIDE SEQUENCE [LARGE SCALE GENOMIC DNA]</scope>
    <source>
        <strain evidence="6 7">AETb3-4</strain>
    </source>
</reference>
<dbReference type="PANTHER" id="PTHR47053">
    <property type="entry name" value="MUREIN DD-ENDOPEPTIDASE MEPH-RELATED"/>
    <property type="match status" value="1"/>
</dbReference>
<dbReference type="InterPro" id="IPR000064">
    <property type="entry name" value="NLP_P60_dom"/>
</dbReference>
<dbReference type="Gene3D" id="3.90.1720.10">
    <property type="entry name" value="endopeptidase domain like (from Nostoc punctiforme)"/>
    <property type="match status" value="1"/>
</dbReference>
<dbReference type="Pfam" id="PF00877">
    <property type="entry name" value="NLPC_P60"/>
    <property type="match status" value="1"/>
</dbReference>
<evidence type="ECO:0000313" key="7">
    <source>
        <dbReference type="Proteomes" id="UP000543556"/>
    </source>
</evidence>